<evidence type="ECO:0000313" key="2">
    <source>
        <dbReference type="Proteomes" id="UP000516305"/>
    </source>
</evidence>
<accession>A0A7H0VBS3</accession>
<sequence>MKGIVRLNRSIQVYRPNQVVPLDFRLSGDAAKCFGVQAIVVGRIPMDSPVIPVFGEYSLEFEGKKIHPVNFTVPLVSQEHFTDQTHHRPQLLPISIQQLENRMVTGFYRDLGMQDFDPETAEFTPYKVRFTFHCYKA</sequence>
<reference evidence="1 2" key="1">
    <citation type="submission" date="2020-08" db="EMBL/GenBank/DDBJ databases">
        <title>Croceimicrobium hydrocarbonivorans gen. nov., sp. nov., a novel marine bacterium isolated from a bacterial consortium that degrades polyethylene terephthalate.</title>
        <authorList>
            <person name="Liu R."/>
        </authorList>
    </citation>
    <scope>NUCLEOTIDE SEQUENCE [LARGE SCALE GENOMIC DNA]</scope>
    <source>
        <strain evidence="1 2">A20-9</strain>
    </source>
</reference>
<name>A0A7H0VBS3_9FLAO</name>
<dbReference type="EMBL" id="CP060139">
    <property type="protein sequence ID" value="QNR23171.1"/>
    <property type="molecule type" value="Genomic_DNA"/>
</dbReference>
<keyword evidence="2" id="KW-1185">Reference proteome</keyword>
<proteinExistence type="predicted"/>
<gene>
    <name evidence="1" type="ORF">H4K34_12395</name>
</gene>
<evidence type="ECO:0000313" key="1">
    <source>
        <dbReference type="EMBL" id="QNR23171.1"/>
    </source>
</evidence>
<protein>
    <submittedName>
        <fullName evidence="1">Uncharacterized protein</fullName>
    </submittedName>
</protein>
<organism evidence="1 2">
    <name type="scientific">Croceimicrobium hydrocarbonivorans</name>
    <dbReference type="NCBI Taxonomy" id="2761580"/>
    <lineage>
        <taxon>Bacteria</taxon>
        <taxon>Pseudomonadati</taxon>
        <taxon>Bacteroidota</taxon>
        <taxon>Flavobacteriia</taxon>
        <taxon>Flavobacteriales</taxon>
        <taxon>Owenweeksiaceae</taxon>
        <taxon>Croceimicrobium</taxon>
    </lineage>
</organism>
<dbReference type="RefSeq" id="WP_210757707.1">
    <property type="nucleotide sequence ID" value="NZ_CP060139.1"/>
</dbReference>
<dbReference type="Proteomes" id="UP000516305">
    <property type="component" value="Chromosome"/>
</dbReference>
<dbReference type="AlphaFoldDB" id="A0A7H0VBS3"/>
<dbReference type="KEGG" id="chyd:H4K34_12395"/>